<evidence type="ECO:0000313" key="3">
    <source>
        <dbReference type="Proteomes" id="UP000192578"/>
    </source>
</evidence>
<comment type="caution">
    <text evidence="2">The sequence shown here is derived from an EMBL/GenBank/DDBJ whole genome shotgun (WGS) entry which is preliminary data.</text>
</comment>
<dbReference type="InterPro" id="IPR026913">
    <property type="entry name" value="METTL24"/>
</dbReference>
<dbReference type="PANTHER" id="PTHR32026:SF10">
    <property type="entry name" value="METHYLTRANSFERASE-LIKE PROTEIN 24-RELATED"/>
    <property type="match status" value="1"/>
</dbReference>
<protein>
    <recommendedName>
        <fullName evidence="1">Methyltransferase domain-containing protein</fullName>
    </recommendedName>
</protein>
<proteinExistence type="predicted"/>
<dbReference type="OrthoDB" id="10006218at2759"/>
<name>A0A9X6NEG8_HYPEX</name>
<dbReference type="Pfam" id="PF13383">
    <property type="entry name" value="Methyltransf_22"/>
    <property type="match status" value="1"/>
</dbReference>
<keyword evidence="3" id="KW-1185">Reference proteome</keyword>
<feature type="domain" description="Methyltransferase" evidence="1">
    <location>
        <begin position="376"/>
        <end position="577"/>
    </location>
</feature>
<dbReference type="AlphaFoldDB" id="A0A9X6NEG8"/>
<evidence type="ECO:0000313" key="2">
    <source>
        <dbReference type="EMBL" id="OWA52650.1"/>
    </source>
</evidence>
<organism evidence="2 3">
    <name type="scientific">Hypsibius exemplaris</name>
    <name type="common">Freshwater tardigrade</name>
    <dbReference type="NCBI Taxonomy" id="2072580"/>
    <lineage>
        <taxon>Eukaryota</taxon>
        <taxon>Metazoa</taxon>
        <taxon>Ecdysozoa</taxon>
        <taxon>Tardigrada</taxon>
        <taxon>Eutardigrada</taxon>
        <taxon>Parachela</taxon>
        <taxon>Hypsibioidea</taxon>
        <taxon>Hypsibiidae</taxon>
        <taxon>Hypsibius</taxon>
    </lineage>
</organism>
<dbReference type="PANTHER" id="PTHR32026">
    <property type="entry name" value="METHYLTRANSFERASE-LIKE PROTEIN 24"/>
    <property type="match status" value="1"/>
</dbReference>
<sequence>MGHDTPPRCTAPCPVRCSRGPSGSPCVMTRRQAGIGDEVDLPGSDNFLAEDPAVDSISVRLERRLLIQSENVGLLRHVEVVVVGGEEDRDRAVERRVEVQLPGGRVFLLSNLSRDIAARTLPSVLNSPPVDRPRHASSVPSAWFGILAYPKISGSRQSWEWVIRFAHSLSPNSQKVRLRQTTSAHILPVVNSIQFPGVKSVFLEGIYLRGHVDLNSWITTAKIVPRYDCGYPQCTERKTKLLLREPVTLDVRGHVAVLHGLLTDVYDLQRVIAALSSRTEILITAVTVLPAQVKEKEENYAIKLHDFLHGLYFIHNWIPVSATLKNCTNHAIRSRHGCLLWITWTAWTTNQPLRYIPPAGDGTPEMELQRLSTFINHQPVHVCQTVQKFGGSTKSSGFIDGQYAVCLDQLRPAIHSNSCLVYSFGISDDWSFDDEMHEFGCEVHSFDPSIGIPSQKRNRQHWFHNLGLTTSDASIEPNWTVASYSDIQRNLRHKNRMVSVLKMDVEGAEWAFLRDSMTDVRSLNHVEQFIVEIHPVARFGTWRDIIRQRSLMLHYLEKRGFVLFNSRQNVIGLDLRSLDYTQRLGKDTGNFLYELSFTKPKNSVK</sequence>
<evidence type="ECO:0000259" key="1">
    <source>
        <dbReference type="Pfam" id="PF13383"/>
    </source>
</evidence>
<accession>A0A9X6NEG8</accession>
<dbReference type="InterPro" id="IPR025714">
    <property type="entry name" value="Methyltranfer_dom"/>
</dbReference>
<reference evidence="3" key="1">
    <citation type="submission" date="2017-01" db="EMBL/GenBank/DDBJ databases">
        <title>Comparative genomics of anhydrobiosis in the tardigrade Hypsibius dujardini.</title>
        <authorList>
            <person name="Yoshida Y."/>
            <person name="Koutsovoulos G."/>
            <person name="Laetsch D."/>
            <person name="Stevens L."/>
            <person name="Kumar S."/>
            <person name="Horikawa D."/>
            <person name="Ishino K."/>
            <person name="Komine S."/>
            <person name="Tomita M."/>
            <person name="Blaxter M."/>
            <person name="Arakawa K."/>
        </authorList>
    </citation>
    <scope>NUCLEOTIDE SEQUENCE [LARGE SCALE GENOMIC DNA]</scope>
    <source>
        <strain evidence="3">Z151</strain>
    </source>
</reference>
<dbReference type="EMBL" id="MTYJ01000279">
    <property type="protein sequence ID" value="OWA52650.1"/>
    <property type="molecule type" value="Genomic_DNA"/>
</dbReference>
<dbReference type="Proteomes" id="UP000192578">
    <property type="component" value="Unassembled WGS sequence"/>
</dbReference>
<gene>
    <name evidence="2" type="ORF">BV898_17097</name>
</gene>